<evidence type="ECO:0000313" key="1">
    <source>
        <dbReference type="EMBL" id="QCT06180.1"/>
    </source>
</evidence>
<protein>
    <submittedName>
        <fullName evidence="1">Leucine-rich repeat domain-containing protein</fullName>
    </submittedName>
</protein>
<dbReference type="Pfam" id="PF13306">
    <property type="entry name" value="LRR_5"/>
    <property type="match status" value="2"/>
</dbReference>
<dbReference type="SUPFAM" id="SSF52058">
    <property type="entry name" value="L domain-like"/>
    <property type="match status" value="1"/>
</dbReference>
<dbReference type="InterPro" id="IPR026906">
    <property type="entry name" value="LRR_5"/>
</dbReference>
<sequence>MMTTTTTLLNKEKKIILFCSAFDDCKNIKTFNISKNVNEIRKNVFINCTSLKSINMDKNNKKYATVNGSLYNKKKNNLIAYPGGRTSSYKVSKGTKYIGNQSFSGATVKKVVLPNTVKNIGYKAFENCKSLNNITIQGSVSFIDAKAFDNTKYYNTSKYWYKGQLYVANCVVDSKENIKSANLKSSTRLIARDDFTLYVYKNTAGNRYAKGNAFNYKVIK</sequence>
<dbReference type="Proteomes" id="UP000301475">
    <property type="component" value="Chromosome"/>
</dbReference>
<dbReference type="EMBL" id="CP039381">
    <property type="protein sequence ID" value="QCT06180.1"/>
    <property type="molecule type" value="Genomic_DNA"/>
</dbReference>
<reference evidence="1 2" key="1">
    <citation type="submission" date="2019-04" db="EMBL/GenBank/DDBJ databases">
        <authorList>
            <person name="Embree M."/>
            <person name="Gaffney J.R."/>
        </authorList>
    </citation>
    <scope>NUCLEOTIDE SEQUENCE [LARGE SCALE GENOMIC DNA]</scope>
    <source>
        <strain evidence="1 2">JE7A12</strain>
    </source>
</reference>
<evidence type="ECO:0000313" key="2">
    <source>
        <dbReference type="Proteomes" id="UP000301475"/>
    </source>
</evidence>
<dbReference type="KEGG" id="ruj:E5Z56_01825"/>
<dbReference type="InterPro" id="IPR032675">
    <property type="entry name" value="LRR_dom_sf"/>
</dbReference>
<dbReference type="OrthoDB" id="1816793at2"/>
<gene>
    <name evidence="1" type="ORF">E5Z56_01825</name>
</gene>
<accession>A0A4P8XW39</accession>
<dbReference type="AlphaFoldDB" id="A0A4P8XW39"/>
<proteinExistence type="predicted"/>
<dbReference type="Gene3D" id="3.80.10.10">
    <property type="entry name" value="Ribonuclease Inhibitor"/>
    <property type="match status" value="1"/>
</dbReference>
<keyword evidence="2" id="KW-1185">Reference proteome</keyword>
<organism evidence="1 2">
    <name type="scientific">Ruminococcus bovis</name>
    <dbReference type="NCBI Taxonomy" id="2564099"/>
    <lineage>
        <taxon>Bacteria</taxon>
        <taxon>Bacillati</taxon>
        <taxon>Bacillota</taxon>
        <taxon>Clostridia</taxon>
        <taxon>Eubacteriales</taxon>
        <taxon>Oscillospiraceae</taxon>
        <taxon>Ruminococcus</taxon>
    </lineage>
</organism>
<name>A0A4P8XW39_9FIRM</name>
<dbReference type="RefSeq" id="WP_138156271.1">
    <property type="nucleotide sequence ID" value="NZ_CP039381.1"/>
</dbReference>